<proteinExistence type="predicted"/>
<dbReference type="InParanoid" id="E5A743"/>
<protein>
    <submittedName>
        <fullName evidence="1">Uncharacterized protein</fullName>
    </submittedName>
</protein>
<dbReference type="RefSeq" id="XP_003842917.1">
    <property type="nucleotide sequence ID" value="XM_003842869.1"/>
</dbReference>
<dbReference type="AlphaFoldDB" id="E5A743"/>
<organism evidence="1 2">
    <name type="scientific">Leptosphaeria maculans (strain JN3 / isolate v23.1.3 / race Av1-4-5-6-7-8)</name>
    <name type="common">Blackleg fungus</name>
    <name type="synonym">Phoma lingam</name>
    <dbReference type="NCBI Taxonomy" id="985895"/>
    <lineage>
        <taxon>Eukaryota</taxon>
        <taxon>Fungi</taxon>
        <taxon>Dikarya</taxon>
        <taxon>Ascomycota</taxon>
        <taxon>Pezizomycotina</taxon>
        <taxon>Dothideomycetes</taxon>
        <taxon>Pleosporomycetidae</taxon>
        <taxon>Pleosporales</taxon>
        <taxon>Pleosporineae</taxon>
        <taxon>Leptosphaeriaceae</taxon>
        <taxon>Plenodomus</taxon>
        <taxon>Plenodomus lingam/Leptosphaeria maculans species complex</taxon>
    </lineage>
</organism>
<dbReference type="Proteomes" id="UP000002668">
    <property type="component" value="Genome"/>
</dbReference>
<sequence>MSLVVVPNAELLPCGASDVQGSLQARETGAVFHFDRDHSQNWIPGNNVPKTKFFLEFEVSYSYLLDTDLKK</sequence>
<keyword evidence="2" id="KW-1185">Reference proteome</keyword>
<dbReference type="VEuPathDB" id="FungiDB:LEMA_uP086770.1"/>
<gene>
    <name evidence="1" type="ORF">LEMA_uP086770.1</name>
</gene>
<dbReference type="HOGENOM" id="CLU_2740499_0_0_1"/>
<name>E5A743_LEPMJ</name>
<accession>E5A743</accession>
<dbReference type="EMBL" id="FP929136">
    <property type="protein sequence ID" value="CBX99438.1"/>
    <property type="molecule type" value="Genomic_DNA"/>
</dbReference>
<reference evidence="2" key="1">
    <citation type="journal article" date="2011" name="Nat. Commun.">
        <title>Effector diversification within compartments of the Leptosphaeria maculans genome affected by Repeat-Induced Point mutations.</title>
        <authorList>
            <person name="Rouxel T."/>
            <person name="Grandaubert J."/>
            <person name="Hane J.K."/>
            <person name="Hoede C."/>
            <person name="van de Wouw A.P."/>
            <person name="Couloux A."/>
            <person name="Dominguez V."/>
            <person name="Anthouard V."/>
            <person name="Bally P."/>
            <person name="Bourras S."/>
            <person name="Cozijnsen A.J."/>
            <person name="Ciuffetti L.M."/>
            <person name="Degrave A."/>
            <person name="Dilmaghani A."/>
            <person name="Duret L."/>
            <person name="Fudal I."/>
            <person name="Goodwin S.B."/>
            <person name="Gout L."/>
            <person name="Glaser N."/>
            <person name="Linglin J."/>
            <person name="Kema G.H.J."/>
            <person name="Lapalu N."/>
            <person name="Lawrence C.B."/>
            <person name="May K."/>
            <person name="Meyer M."/>
            <person name="Ollivier B."/>
            <person name="Poulain J."/>
            <person name="Schoch C.L."/>
            <person name="Simon A."/>
            <person name="Spatafora J.W."/>
            <person name="Stachowiak A."/>
            <person name="Turgeon B.G."/>
            <person name="Tyler B.M."/>
            <person name="Vincent D."/>
            <person name="Weissenbach J."/>
            <person name="Amselem J."/>
            <person name="Quesneville H."/>
            <person name="Oliver R.P."/>
            <person name="Wincker P."/>
            <person name="Balesdent M.-H."/>
            <person name="Howlett B.J."/>
        </authorList>
    </citation>
    <scope>NUCLEOTIDE SEQUENCE [LARGE SCALE GENOMIC DNA]</scope>
    <source>
        <strain evidence="2">JN3 / isolate v23.1.3 / race Av1-4-5-6-7-8</strain>
    </source>
</reference>
<evidence type="ECO:0000313" key="1">
    <source>
        <dbReference type="EMBL" id="CBX99438.1"/>
    </source>
</evidence>
<dbReference type="GeneID" id="13289031"/>
<evidence type="ECO:0000313" key="2">
    <source>
        <dbReference type="Proteomes" id="UP000002668"/>
    </source>
</evidence>